<gene>
    <name evidence="3" type="ORF">SETIT_5G056600v2</name>
</gene>
<evidence type="ECO:0008006" key="4">
    <source>
        <dbReference type="Google" id="ProtNLM"/>
    </source>
</evidence>
<dbReference type="SUPFAM" id="SSF81383">
    <property type="entry name" value="F-box domain"/>
    <property type="match status" value="1"/>
</dbReference>
<dbReference type="PANTHER" id="PTHR44586:SF17">
    <property type="entry name" value="DUF295 DOMAIN-CONTAINING PROTEIN"/>
    <property type="match status" value="1"/>
</dbReference>
<accession>A0A368R1P4</accession>
<organism evidence="3">
    <name type="scientific">Setaria italica</name>
    <name type="common">Foxtail millet</name>
    <name type="synonym">Panicum italicum</name>
    <dbReference type="NCBI Taxonomy" id="4555"/>
    <lineage>
        <taxon>Eukaryota</taxon>
        <taxon>Viridiplantae</taxon>
        <taxon>Streptophyta</taxon>
        <taxon>Embryophyta</taxon>
        <taxon>Tracheophyta</taxon>
        <taxon>Spermatophyta</taxon>
        <taxon>Magnoliopsida</taxon>
        <taxon>Liliopsida</taxon>
        <taxon>Poales</taxon>
        <taxon>Poaceae</taxon>
        <taxon>PACMAD clade</taxon>
        <taxon>Panicoideae</taxon>
        <taxon>Panicodae</taxon>
        <taxon>Paniceae</taxon>
        <taxon>Cenchrinae</taxon>
        <taxon>Setaria</taxon>
    </lineage>
</organism>
<sequence length="396" mass="45221">MEQAVAGRDWSQLPADLVVLVLGALEVPELLRSAAVCRSWRAAYKLDPRLDATPLFRGPCLLYSSADRDADVATLRSLSESAAADHTTSTRRRHHSELFLVNPVTRAQIALPPVKTMRSLNLRLARSSKALQGYFLHYMDVAAGCRNSHMYDLREFYDPNEARFLLYRRVALSADPSSGNCIVLIIHCFQEQLSFARIGDAEWTWIHGEEHFCHYQDLFYNDKDSLFYALRGTGEVHTIDFSGSSSPVVKIIFKKVVNYIDNYKYLVRAPRGDLIQVWRDDDVVDNGEWVTKKLVVYKMDLVHQKVAEVKDLQGYALFLGFNTSFFLPVACSPMLKANCIYHTDDNTEYIGGHKFSRRHIVAFSLDENVFAEFLPCDSRLNWPPPIWIRPSCEWVG</sequence>
<proteinExistence type="predicted"/>
<dbReference type="Gene3D" id="1.20.1280.50">
    <property type="match status" value="1"/>
</dbReference>
<dbReference type="OrthoDB" id="725262at2759"/>
<reference evidence="3" key="1">
    <citation type="journal article" date="2012" name="Nat. Biotechnol.">
        <title>Reference genome sequence of the model plant Setaria.</title>
        <authorList>
            <person name="Bennetzen J.L."/>
            <person name="Schmutz J."/>
            <person name="Wang H."/>
            <person name="Percifield R."/>
            <person name="Hawkins J."/>
            <person name="Pontaroli A.C."/>
            <person name="Estep M."/>
            <person name="Feng L."/>
            <person name="Vaughn J.N."/>
            <person name="Grimwood J."/>
            <person name="Jenkins J."/>
            <person name="Barry K."/>
            <person name="Lindquist E."/>
            <person name="Hellsten U."/>
            <person name="Deshpande S."/>
            <person name="Wang X."/>
            <person name="Wu X."/>
            <person name="Mitros T."/>
            <person name="Triplett J."/>
            <person name="Yang X."/>
            <person name="Ye C.Y."/>
            <person name="Mauro-Herrera M."/>
            <person name="Wang L."/>
            <person name="Li P."/>
            <person name="Sharma M."/>
            <person name="Sharma R."/>
            <person name="Ronald P.C."/>
            <person name="Panaud O."/>
            <person name="Kellogg E.A."/>
            <person name="Brutnell T.P."/>
            <person name="Doust A.N."/>
            <person name="Tuskan G.A."/>
            <person name="Rokhsar D."/>
            <person name="Devos K.M."/>
        </authorList>
    </citation>
    <scope>NUCLEOTIDE SEQUENCE [LARGE SCALE GENOMIC DNA]</scope>
    <source>
        <strain evidence="3">Yugu1</strain>
    </source>
</reference>
<evidence type="ECO:0000259" key="2">
    <source>
        <dbReference type="Pfam" id="PF12937"/>
    </source>
</evidence>
<dbReference type="EMBL" id="CM003532">
    <property type="protein sequence ID" value="RCV24082.1"/>
    <property type="molecule type" value="Genomic_DNA"/>
</dbReference>
<dbReference type="InterPro" id="IPR001810">
    <property type="entry name" value="F-box_dom"/>
</dbReference>
<protein>
    <recommendedName>
        <fullName evidence="4">F-box domain-containing protein</fullName>
    </recommendedName>
</protein>
<name>A0A368R1P4_SETIT</name>
<dbReference type="Pfam" id="PF03478">
    <property type="entry name" value="Beta-prop_KIB1-4"/>
    <property type="match status" value="1"/>
</dbReference>
<feature type="domain" description="KIB1-4 beta-propeller" evidence="1">
    <location>
        <begin position="94"/>
        <end position="351"/>
    </location>
</feature>
<dbReference type="AlphaFoldDB" id="A0A368R1P4"/>
<evidence type="ECO:0000259" key="1">
    <source>
        <dbReference type="Pfam" id="PF03478"/>
    </source>
</evidence>
<evidence type="ECO:0000313" key="3">
    <source>
        <dbReference type="EMBL" id="RCV24082.1"/>
    </source>
</evidence>
<reference evidence="3" key="2">
    <citation type="submission" date="2015-07" db="EMBL/GenBank/DDBJ databases">
        <authorList>
            <person name="Noorani M."/>
        </authorList>
    </citation>
    <scope>NUCLEOTIDE SEQUENCE</scope>
    <source>
        <strain evidence="3">Yugu1</strain>
    </source>
</reference>
<dbReference type="InterPro" id="IPR036047">
    <property type="entry name" value="F-box-like_dom_sf"/>
</dbReference>
<dbReference type="STRING" id="4555.A0A368R1P4"/>
<dbReference type="InterPro" id="IPR005174">
    <property type="entry name" value="KIB1-4_b-propeller"/>
</dbReference>
<dbReference type="Pfam" id="PF12937">
    <property type="entry name" value="F-box-like"/>
    <property type="match status" value="1"/>
</dbReference>
<dbReference type="PANTHER" id="PTHR44586">
    <property type="entry name" value="F-BOX DOMAIN CONTAINING PROTEIN, EXPRESSED"/>
    <property type="match status" value="1"/>
</dbReference>
<feature type="domain" description="F-box" evidence="2">
    <location>
        <begin position="10"/>
        <end position="43"/>
    </location>
</feature>